<accession>A0A507QML1</accession>
<evidence type="ECO:0000313" key="10">
    <source>
        <dbReference type="EMBL" id="TQB68230.1"/>
    </source>
</evidence>
<keyword evidence="4" id="KW-0333">Golgi apparatus</keyword>
<dbReference type="EMBL" id="VIFY01000236">
    <property type="protein sequence ID" value="TQB68230.1"/>
    <property type="molecule type" value="Genomic_DNA"/>
</dbReference>
<dbReference type="InterPro" id="IPR009543">
    <property type="entry name" value="VPS13_VAB"/>
</dbReference>
<evidence type="ECO:0000256" key="2">
    <source>
        <dbReference type="ARBA" id="ARBA00022448"/>
    </source>
</evidence>
<organism evidence="10 11">
    <name type="scientific">Monascus purpureus</name>
    <name type="common">Red mold</name>
    <name type="synonym">Monascus anka</name>
    <dbReference type="NCBI Taxonomy" id="5098"/>
    <lineage>
        <taxon>Eukaryota</taxon>
        <taxon>Fungi</taxon>
        <taxon>Dikarya</taxon>
        <taxon>Ascomycota</taxon>
        <taxon>Pezizomycotina</taxon>
        <taxon>Eurotiomycetes</taxon>
        <taxon>Eurotiomycetidae</taxon>
        <taxon>Eurotiales</taxon>
        <taxon>Aspergillaceae</taxon>
        <taxon>Monascus</taxon>
    </lineage>
</organism>
<gene>
    <name evidence="10" type="ORF">MPDQ_003757</name>
</gene>
<name>A0A507QML1_MONPU</name>
<evidence type="ECO:0000259" key="7">
    <source>
        <dbReference type="Pfam" id="PF25033"/>
    </source>
</evidence>
<dbReference type="InterPro" id="IPR026854">
    <property type="entry name" value="VPS13_N"/>
</dbReference>
<dbReference type="Pfam" id="PF25037">
    <property type="entry name" value="VPS13_C"/>
    <property type="match status" value="1"/>
</dbReference>
<dbReference type="STRING" id="5098.A0A507QML1"/>
<feature type="domain" description="VPS13-like middle region" evidence="7">
    <location>
        <begin position="1088"/>
        <end position="1865"/>
    </location>
</feature>
<feature type="compositionally biased region" description="Acidic residues" evidence="5">
    <location>
        <begin position="1540"/>
        <end position="1551"/>
    </location>
</feature>
<dbReference type="GO" id="GO:0006623">
    <property type="term" value="P:protein targeting to vacuole"/>
    <property type="evidence" value="ECO:0007669"/>
    <property type="project" value="TreeGrafter"/>
</dbReference>
<evidence type="ECO:0000259" key="8">
    <source>
        <dbReference type="Pfam" id="PF25036"/>
    </source>
</evidence>
<comment type="function">
    <text evidence="4">Mediates the transfer of lipids between membranes at organelle contact sites. May play a role in mitochondrial lipid homeostasis.</text>
</comment>
<evidence type="ECO:0000256" key="1">
    <source>
        <dbReference type="ARBA" id="ARBA00006545"/>
    </source>
</evidence>
<feature type="domain" description="Chorein N-terminal" evidence="6">
    <location>
        <begin position="1"/>
        <end position="833"/>
    </location>
</feature>
<sequence>MLEGLVANLLNRFLGMYVKNFDAKQLNVGIWSGDVRLHNLELRREALDQLRLPLNVVGGHLGQLTLSIPWSNLRGKPVKIDIEDVFLLAAPREDAEYDEEEEARRAQSVKMEKLENAEILKERNTEGMSQEEQRRNQSFTQSLTTAIIDNLQISIRNVHFRYEDSISSPGHPFTVGFTLKELSAVSTDSEWNPTFIQSTSGTTHKLAILSALAIYWNTDAELLRTGRASDVGTDGLTHEQLTERLKSAIVNDGNKQYMLRPVSGRAGLELDKTGKHDRPAIKARLLFDELGFVLDDDQYRDALMLVDFFHYFIRHQEYRRFQPKCRPKEDPRAWFKFAGDAVLRKIHDRNRRWSWDYIKERRDDRLAYIKLFKKKKRDETLSPEEFKQLDALERKLSYEDLRFWRSLARNQLRKENVGVKKPAKQQTWSEWIWGTKKEESQETTMTEEQRQELYNAIDWDERKALAEDVDVPREWVKFQVNSSLEAGSFTLRRNPHGKPVEVAKFVFDNFRAKALQRVDSFFVELDLGGLRVYDGTVEHTLFPQVARVKDSLHQPKDRGSEASDKGDLTAEEGVYDDEDSLFHLQLEKNPLDSDADSAIKLKLKSIEVIYNPRFLVEVVKFFQPPERHMESIGALLDTAGATVEEIRQQTRAGLEYTLEEHKKVDVQFDIQAPLIIVPESVTQKSSLCLIFDAGHVSVNSELVDRQAIREIQSKQKRQYNEEDYKQLEHLMYDRFLLKLDSTQVLIGPGIDETRAQLSSGDTSKNLHLIDRINVDFMLELCIVPVGTELTRTRVSGHLPELRASISDAKYKGLMKLIGIAIPRFDEVSEGPKEDSHLPSKNRAGEMAATNYRPRSSSFQPLLERELPVVDEDSDIEPDQEQLKKTVEKPNIHRRDFQFKFTVGCLRGSLFRSDANDLQSDRLLAELVAEGFKLDYYMRPFDMVADVVLKSLSVDDYIEENPLPEFKNIVSSKGFDADEDKDLFHLRFVRVKPESPEFQSTYEGVDTNLEISVSTINVVVTRRTLLTLLDFILLTFTNPEQPTSQDVQPDRALHDTTNVDQQPQQTGKIRIKSNLKSIAFILNNDGVRLATLSLNTADVGIYLVGRTMLIQSRIGSLTLVDDVNLGASANSDLRRLLTIEGDNFADFKYETFDPESPNYPGYDSEVYLRSGSIKINFLEEPYRKIYNFLVKFGKMRAIFNAAHRAAANQANQLQENASRMRFDIVVKTPILVFPRTMKDDHQRDTITAHLGEIYAKNTFFPLEDDNPGPAVNVITTGIRNIRLTSKFYFEGDIYEELEMIQKVNLDFSICYLEHQANNPRPDLEVEGSVSPINLRISQNQLKFLLELSKTVPGAFTTDEEQQELEAMEDLRSAVTEPSDDTTLTTVKGKEGSTGKYADEETWVRLDMIFKADSVGLELILAKDNEPVGCLEDASLSKFSLNDTRVKLRMLTDGSLESELLIHSLSIRDSRSKGSNKFRKIMSLINNDVQQQFMASISMSPGPDKHIIAMLTIDSPRIIFALDYLSALQSFAEAAFATDQPAEVEEESDITEESESRSSISASTDRNASPSPARDTPASAGQMTMSWRANLVDAQVILIANPTISHTEAIVLGTKQVLFSRQNVSTLQISKVGMFLCRMDKFETSRLRILDDFTIEMTMDNRAQEKGSSLTSIDVHVEPLVLRLSLRDILMAIQIVNKVSEMRTRASNSDTGEVMKVHDGNNQRARSSKRRYSGKNQSLAATSSKAQRRLSASAKTLEPGLAPRRSVVLRREELTAQIDGIRVILIGNLHDLPLLDWSVKKFTVDARDWSAALNADTSFDTFVNVYNFSKSAWEPLIEPWQMGFHMAKEINPEVLSIDVFSHKTMELTLTSATIALASKSFQFLSTDEDVLSKPRGADAPYRIRNYTGFDLRVWADVNAGEDGPAAKLTDGEECPWRFEDAIAVRETLTPEGHTGVVGVKLEGSGFDSVTQIRVAREGETVYNLRPKKDNVLHRLLVEVRLGTDNVKYITFRSPFLVENNTQIPVEMGIYSPQDGHLLKIEKILPGDSRPAPVGAAYMHSVLLRPDQGFGYDWSGQQLYWKDLLRRPNRAIKCMSENGQQAPPFYFQSNAIFDPKNALTNVYPYMRIRVSAPVEIQNLLPYDFKYRIYDKNTKKDWTNFLRKGGISPVHVVELSHLLLLSIDLEDTIFRQSEFAIINGNSQDFKREHVISLKDDKGNPLKLQLYYFNVPDSGGAFKVSIYSPYLILNRTGLDMEIQTKGFLQSARSAAGRGLRPDPNNGGHTQPYMYSYLTEDKKNRSLLKIGNSAWSKPQSFEALGSTYEVTLPDRHGRSELNVGISVAEGEGKYKMTKVVTIAPRFILKNKLNEDLLVREPGSSDVLYFSSGALLPLHFLRQTLEKQLCLCFPGVNNQWSSPFNIADIGTVHVKLAQANQRQRLVKIDVIMEGGTLFLHFSFETRSWPFSMRNESDMEIFFYQANPNVEDEEEEIATAWRPIRYRLPPRSIMPYSWDYPATKNKSLVLSCGGKLRHVRLAEIGNQIPMKIPPTQPGGQQKIIDINIVADGPTQTLVLSNFKPSQSIYRQKSQTAQTSSTSLGFEVKEARSEVNFKAQLRLGGIGISLVNQNLKELLYLTLRDFEIKFKESRLYQTLNTTVKWIQIDNQLYGGIFPILLYPSVVAKTGKEMEAHPIFQAMIARVKDDSYGVLYIKYATLLLQQMTLEVDEDFIFAMLDFLKVPGASWTEEHEGKLCDEELHIPEPKQEAEGQDVYFELLHLQPMQLDISFMRTEHVNAEDTMQPSDPLMFFVNAMTMSMGNVNDAPIQLNALIVENARVSFGVLANNVMKHYTQEFVRQIHIVLGSADFLGNPVGLFNTVSSGVAAMFYEPYNGLVMTDRPSELGYGIAKGAKSFVVKSVFGFSDSFAKFTGSMSKGLAAATLDKEFQNQRRMSKARNRPKHALYGITAGGSAFANSLASGIGGLARHPLEGAEREGLQGFFKGVGLGVWGLATKPAIGAFDLASNLAEGVRNTTTVFDSDGLDRVRLTRFIGLEGIVRPYSQREALGQFWLKTTDDGAYFNEDYIAHLELPGKDLMVMLTYGRIMLVRTKKLQTEWDIRLTDIQIISKERTGMSITLKGGANGPFIPVQDEASRNWLYKQIAIAVNAFNEKHNNTRG</sequence>
<evidence type="ECO:0000259" key="6">
    <source>
        <dbReference type="Pfam" id="PF12624"/>
    </source>
</evidence>
<dbReference type="PANTHER" id="PTHR16166">
    <property type="entry name" value="VACUOLAR PROTEIN SORTING-ASSOCIATED PROTEIN VPS13"/>
    <property type="match status" value="1"/>
</dbReference>
<evidence type="ECO:0000313" key="11">
    <source>
        <dbReference type="Proteomes" id="UP000319663"/>
    </source>
</evidence>
<feature type="domain" description="Intermembrane lipid transfer protein VPS13-like C-terminal" evidence="9">
    <location>
        <begin position="3035"/>
        <end position="3141"/>
    </location>
</feature>
<feature type="domain" description="Vacuolar protein sorting-associated protein 13 VPS13 adaptor binding" evidence="8">
    <location>
        <begin position="1941"/>
        <end position="2513"/>
    </location>
</feature>
<evidence type="ECO:0000256" key="5">
    <source>
        <dbReference type="SAM" id="MobiDB-lite"/>
    </source>
</evidence>
<feature type="compositionally biased region" description="Basic and acidic residues" evidence="5">
    <location>
        <begin position="828"/>
        <end position="837"/>
    </location>
</feature>
<evidence type="ECO:0000259" key="9">
    <source>
        <dbReference type="Pfam" id="PF25037"/>
    </source>
</evidence>
<comment type="caution">
    <text evidence="10">The sequence shown here is derived from an EMBL/GenBank/DDBJ whole genome shotgun (WGS) entry which is preliminary data.</text>
</comment>
<dbReference type="GO" id="GO:0045324">
    <property type="term" value="P:late endosome to vacuole transport"/>
    <property type="evidence" value="ECO:0007669"/>
    <property type="project" value="UniProtKB-UniRule"/>
</dbReference>
<reference evidence="10 11" key="1">
    <citation type="submission" date="2019-06" db="EMBL/GenBank/DDBJ databases">
        <title>Wine fermentation using esterase from Monascus purpureus.</title>
        <authorList>
            <person name="Geng C."/>
            <person name="Zhang Y."/>
        </authorList>
    </citation>
    <scope>NUCLEOTIDE SEQUENCE [LARGE SCALE GENOMIC DNA]</scope>
    <source>
        <strain evidence="10">HQ1</strain>
    </source>
</reference>
<dbReference type="PANTHER" id="PTHR16166:SF93">
    <property type="entry name" value="INTERMEMBRANE LIPID TRANSFER PROTEIN VPS13"/>
    <property type="match status" value="1"/>
</dbReference>
<dbReference type="GO" id="GO:0006869">
    <property type="term" value="P:lipid transport"/>
    <property type="evidence" value="ECO:0007669"/>
    <property type="project" value="UniProtKB-KW"/>
</dbReference>
<evidence type="ECO:0000256" key="4">
    <source>
        <dbReference type="PIRNR" id="PIRNR037235"/>
    </source>
</evidence>
<dbReference type="InterPro" id="IPR056748">
    <property type="entry name" value="VPS13-like_C"/>
</dbReference>
<keyword evidence="2 4" id="KW-0813">Transport</keyword>
<dbReference type="Pfam" id="PF12624">
    <property type="entry name" value="VPS13_N"/>
    <property type="match status" value="1"/>
</dbReference>
<dbReference type="GO" id="GO:0007005">
    <property type="term" value="P:mitochondrion organization"/>
    <property type="evidence" value="ECO:0007669"/>
    <property type="project" value="TreeGrafter"/>
</dbReference>
<dbReference type="InterPro" id="IPR026847">
    <property type="entry name" value="VPS13"/>
</dbReference>
<keyword evidence="3 4" id="KW-0445">Lipid transport</keyword>
<dbReference type="Pfam" id="PF25033">
    <property type="entry name" value="VPS13_M"/>
    <property type="match status" value="1"/>
</dbReference>
<proteinExistence type="inferred from homology"/>
<dbReference type="GO" id="GO:0045053">
    <property type="term" value="P:protein retention in Golgi apparatus"/>
    <property type="evidence" value="ECO:0007669"/>
    <property type="project" value="UniProtKB-UniRule"/>
</dbReference>
<dbReference type="Pfam" id="PF25036">
    <property type="entry name" value="VPS13_VAB"/>
    <property type="match status" value="1"/>
</dbReference>
<dbReference type="InterPro" id="IPR056747">
    <property type="entry name" value="VPS13-like_M"/>
</dbReference>
<keyword evidence="11" id="KW-1185">Reference proteome</keyword>
<comment type="similarity">
    <text evidence="1 4">Belongs to the VPS13 family.</text>
</comment>
<feature type="compositionally biased region" description="Low complexity" evidence="5">
    <location>
        <begin position="1555"/>
        <end position="1564"/>
    </location>
</feature>
<protein>
    <recommendedName>
        <fullName evidence="4">Vacuolar protein sorting-associated protein</fullName>
    </recommendedName>
</protein>
<feature type="region of interest" description="Disordered" evidence="5">
    <location>
        <begin position="828"/>
        <end position="847"/>
    </location>
</feature>
<feature type="region of interest" description="Disordered" evidence="5">
    <location>
        <begin position="1702"/>
        <end position="1745"/>
    </location>
</feature>
<dbReference type="PIRSF" id="PIRSF037235">
    <property type="entry name" value="VPS13_fungi"/>
    <property type="match status" value="1"/>
</dbReference>
<dbReference type="OrthoDB" id="428159at2759"/>
<feature type="compositionally biased region" description="Polar residues" evidence="5">
    <location>
        <begin position="1732"/>
        <end position="1743"/>
    </location>
</feature>
<dbReference type="InterPro" id="IPR017148">
    <property type="entry name" value="VPS13_fungi"/>
</dbReference>
<feature type="region of interest" description="Disordered" evidence="5">
    <location>
        <begin position="1537"/>
        <end position="1578"/>
    </location>
</feature>
<evidence type="ECO:0000256" key="3">
    <source>
        <dbReference type="ARBA" id="ARBA00023055"/>
    </source>
</evidence>
<dbReference type="GO" id="GO:0005794">
    <property type="term" value="C:Golgi apparatus"/>
    <property type="evidence" value="ECO:0007669"/>
    <property type="project" value="UniProtKB-UniRule"/>
</dbReference>
<dbReference type="Proteomes" id="UP000319663">
    <property type="component" value="Unassembled WGS sequence"/>
</dbReference>